<reference evidence="3" key="2">
    <citation type="submission" date="2024-01" db="EMBL/GenBank/DDBJ databases">
        <title>Draft genome sequence of Lactobacillus amylovorus strain TKL145.</title>
        <authorList>
            <person name="Tohno M."/>
            <person name="Tanizawa Y."/>
        </authorList>
    </citation>
    <scope>NUCLEOTIDE SEQUENCE [LARGE SCALE GENOMIC DNA]</scope>
    <source>
        <strain evidence="3">TKL145</strain>
    </source>
</reference>
<dbReference type="AlphaFoldDB" id="A0ABC9VK18"/>
<dbReference type="InterPro" id="IPR007936">
    <property type="entry name" value="VapE-like_dom"/>
</dbReference>
<dbReference type="EMBL" id="BAAAAK010000001">
    <property type="protein sequence ID" value="GAA0041633.1"/>
    <property type="molecule type" value="Genomic_DNA"/>
</dbReference>
<reference evidence="2 3" key="1">
    <citation type="journal article" date="2024" name="Int. J. Syst. Evol. Microbiol.">
        <title>Proposal of Lactobacillus amylovorus subsp. animalis subsp. nov. and an emended description of Lactobacillus amylovorus.</title>
        <authorList>
            <person name="Yamane K."/>
            <person name="Tanizawa Y."/>
            <person name="Kobayashi H."/>
            <person name="Kamizono T."/>
            <person name="Kojima Y."/>
            <person name="Takagi H."/>
            <person name="Tohno M."/>
        </authorList>
    </citation>
    <scope>NUCLEOTIDE SEQUENCE [LARGE SCALE GENOMIC DNA]</scope>
    <source>
        <strain evidence="2 3">TKL145</strain>
    </source>
</reference>
<dbReference type="PANTHER" id="PTHR34985:SF1">
    <property type="entry name" value="SLR0554 PROTEIN"/>
    <property type="match status" value="1"/>
</dbReference>
<evidence type="ECO:0000313" key="2">
    <source>
        <dbReference type="EMBL" id="GAA0041633.1"/>
    </source>
</evidence>
<feature type="domain" description="Virulence-associated protein E-like" evidence="1">
    <location>
        <begin position="155"/>
        <end position="374"/>
    </location>
</feature>
<name>A0ABC9VK18_LACAM</name>
<protein>
    <submittedName>
        <fullName evidence="2">VapE family protein</fullName>
    </submittedName>
</protein>
<proteinExistence type="predicted"/>
<accession>A0ABC9VK18</accession>
<dbReference type="Pfam" id="PF05272">
    <property type="entry name" value="VapE-like_dom"/>
    <property type="match status" value="1"/>
</dbReference>
<evidence type="ECO:0000313" key="3">
    <source>
        <dbReference type="Proteomes" id="UP001437574"/>
    </source>
</evidence>
<organism evidence="2 3">
    <name type="scientific">Lactobacillus amylovorus subsp. animalium</name>
    <dbReference type="NCBI Taxonomy" id="3378536"/>
    <lineage>
        <taxon>Bacteria</taxon>
        <taxon>Bacillati</taxon>
        <taxon>Bacillota</taxon>
        <taxon>Bacilli</taxon>
        <taxon>Lactobacillales</taxon>
        <taxon>Lactobacillaceae</taxon>
        <taxon>Lactobacillus</taxon>
    </lineage>
</organism>
<comment type="caution">
    <text evidence="2">The sequence shown here is derived from an EMBL/GenBank/DDBJ whole genome shotgun (WGS) entry which is preliminary data.</text>
</comment>
<sequence length="451" mass="52983">MEEMDDKKVIDIRNNNDNELAKMQKQSTKNMSWQKYFMYKVNNKGEYEGLKSTSKKNVLLILNNDKHLKGLFKYNEFTQNVDVSRDETIDLTKFGAGKISFNHGSLRDIDINNLGVFFESYPDYHVTFKSQLISDAVDASAAQHSYNPVVDYMNNCLKNWDHKKRIDDFLPTYLGADKNEINTLIIHQWLMGAVAKAYNPNTKFDLVLDLVGGQGAGKTTLLRKLAPLGLYTDQFNRFDDKDDFEVMKNALIVNDDEMTASNKSSFEIIKKFITMQVFEYRKSYGRHAERFPKKFVISRTTNEIQHLKDRSGDRRFMSILVNKDKQKKHPVTDLDSDYINQIWGEAVYLFKQAKHPFDLTDKQEKLLSESRENFVSTTELEEQLRDILDDKFPDYKFIETKKLAFQLYGVEDGFMQNRKDYQTIKYYMEHMGYKETRIRRDNKRTRGFVKS</sequence>
<dbReference type="PANTHER" id="PTHR34985">
    <property type="entry name" value="SLR0554 PROTEIN"/>
    <property type="match status" value="1"/>
</dbReference>
<gene>
    <name evidence="2" type="ORF">LATKL145_00430</name>
</gene>
<evidence type="ECO:0000259" key="1">
    <source>
        <dbReference type="Pfam" id="PF05272"/>
    </source>
</evidence>
<dbReference type="Proteomes" id="UP001437574">
    <property type="component" value="Unassembled WGS sequence"/>
</dbReference>